<protein>
    <submittedName>
        <fullName evidence="15">PQQ-dependent dehydrogenase, methanol/ethanol family</fullName>
        <ecNumber evidence="15">1.1.2.-</ecNumber>
    </submittedName>
</protein>
<dbReference type="GO" id="GO:0020037">
    <property type="term" value="F:heme binding"/>
    <property type="evidence" value="ECO:0007669"/>
    <property type="project" value="InterPro"/>
</dbReference>
<gene>
    <name evidence="15" type="ORF">FOY91_10670</name>
</gene>
<dbReference type="Proteomes" id="UP000318681">
    <property type="component" value="Unassembled WGS sequence"/>
</dbReference>
<sequence>MRLGVAVLAGAAAIAAFAAGSSPPAGALPVPGRDWAGFGGPAEQHYSPLDQIDEGNVGRLGLVWSHDIDGGPNAASAPVAVDGVVYFAVGYSVIHAVDAATGKLLWRYDPQAPQRAGRKMRSAWGIRGIAYAQGRIFTGTIDGRLIALDAKTGALAWSVQTIDPGDAAYITGAPWIAGNKVVIGFGGGDFGPVRGRVTAYDIASGKEAWRFYTVPGDPAKPDHAASDPVMAMAAKTWDKGSWRWGGGGTVWNAMAYDAKLDRIYIGTGNGTPWNRKIRSPGGGDNLFLCAIIALDAKTGRYIWHYQVNPGETWDYNAAMDIELAELDIGGRMRSVILHAPKNGFFYVIDRLTGKLISAEKFVPVNWATRIDTASGRPVETPWARFPGGKPVVIFPSPVGAHSAEAMAYSPRTRLAYIPANDQARVYLDAPDLPAWGFKPGQVINNGIGAAPPGMVLPPGKSALLAWDPVAQKAAWRVPQTGQRTGGITATGGDLIFQGQANGQLTAFAARTGKPLWRFDTQNGVQAQPITYMAGNRQYLTVMASWRAMGPSGRVPEYDYYTTRRRVLTFSLGGKAVLPPPAPVTPIADDPAFRVDPALAAAGKGLFAAHCAICHGPAGNSGGAAPDLRRAGAPLNLEAFTSVLHDGLLVERGMPRFEDLSPAEIAGLQHYIRQQARTALAAGGSPQAAARIAQEARRLHADQ</sequence>
<evidence type="ECO:0000256" key="4">
    <source>
        <dbReference type="ARBA" id="ARBA00022729"/>
    </source>
</evidence>
<dbReference type="Gene3D" id="1.10.760.10">
    <property type="entry name" value="Cytochrome c-like domain"/>
    <property type="match status" value="1"/>
</dbReference>
<proteinExistence type="inferred from homology"/>
<reference evidence="15 16" key="1">
    <citation type="submission" date="2019-07" db="EMBL/GenBank/DDBJ databases">
        <title>Sphingomonas solaris sp. nov., isolated from a solar panel from Boston, Massachusetts.</title>
        <authorList>
            <person name="Tanner K."/>
            <person name="Pascual J."/>
            <person name="Mancuso C."/>
            <person name="Pereto J."/>
            <person name="Khalil A."/>
            <person name="Vilanova C."/>
        </authorList>
    </citation>
    <scope>NUCLEOTIDE SEQUENCE [LARGE SCALE GENOMIC DNA]</scope>
    <source>
        <strain evidence="15 16">R4DWN</strain>
    </source>
</reference>
<keyword evidence="8 12" id="KW-0408">Iron</keyword>
<evidence type="ECO:0000256" key="10">
    <source>
        <dbReference type="PIRSR" id="PIRSR617512-1"/>
    </source>
</evidence>
<evidence type="ECO:0000256" key="1">
    <source>
        <dbReference type="ARBA" id="ARBA00008156"/>
    </source>
</evidence>
<evidence type="ECO:0000256" key="5">
    <source>
        <dbReference type="ARBA" id="ARBA00022837"/>
    </source>
</evidence>
<dbReference type="GO" id="GO:0016614">
    <property type="term" value="F:oxidoreductase activity, acting on CH-OH group of donors"/>
    <property type="evidence" value="ECO:0007669"/>
    <property type="project" value="InterPro"/>
</dbReference>
<dbReference type="InterPro" id="IPR011047">
    <property type="entry name" value="Quinoprotein_ADH-like_sf"/>
</dbReference>
<feature type="binding site" evidence="11">
    <location>
        <position position="249"/>
    </location>
    <ligand>
        <name>pyrroloquinoline quinone</name>
        <dbReference type="ChEBI" id="CHEBI:58442"/>
    </ligand>
</feature>
<dbReference type="OrthoDB" id="9794322at2"/>
<feature type="binding site" evidence="12">
    <location>
        <position position="269"/>
    </location>
    <ligand>
        <name>Ca(2+)</name>
        <dbReference type="ChEBI" id="CHEBI:29108"/>
    </ligand>
</feature>
<keyword evidence="3 12" id="KW-0479">Metal-binding</keyword>
<dbReference type="InterPro" id="IPR017512">
    <property type="entry name" value="PQQ_MeOH/EtOH_DH"/>
</dbReference>
<comment type="cofactor">
    <cofactor evidence="11">
        <name>heme c</name>
        <dbReference type="ChEBI" id="CHEBI:61717"/>
    </cofactor>
    <text evidence="11">Binds 1 heme c group per subunit.</text>
</comment>
<keyword evidence="9" id="KW-1015">Disulfide bond</keyword>
<dbReference type="GO" id="GO:0009055">
    <property type="term" value="F:electron transfer activity"/>
    <property type="evidence" value="ECO:0007669"/>
    <property type="project" value="InterPro"/>
</dbReference>
<dbReference type="AlphaFoldDB" id="A0A558R410"/>
<feature type="domain" description="Cytochrome c" evidence="14">
    <location>
        <begin position="597"/>
        <end position="675"/>
    </location>
</feature>
<evidence type="ECO:0000256" key="11">
    <source>
        <dbReference type="PIRSR" id="PIRSR617512-2"/>
    </source>
</evidence>
<dbReference type="InterPro" id="IPR002372">
    <property type="entry name" value="PQQ_rpt_dom"/>
</dbReference>
<evidence type="ECO:0000256" key="2">
    <source>
        <dbReference type="ARBA" id="ARBA00022617"/>
    </source>
</evidence>
<feature type="binding site" description="axial binding residue" evidence="12">
    <location>
        <position position="614"/>
    </location>
    <ligand>
        <name>heme c</name>
        <dbReference type="ChEBI" id="CHEBI:61717"/>
    </ligand>
    <ligandPart>
        <name>Fe</name>
        <dbReference type="ChEBI" id="CHEBI:18248"/>
    </ligandPart>
</feature>
<keyword evidence="6 11" id="KW-0634">PQQ</keyword>
<feature type="binding site" evidence="12">
    <location>
        <position position="314"/>
    </location>
    <ligand>
        <name>Ca(2+)</name>
        <dbReference type="ChEBI" id="CHEBI:29108"/>
    </ligand>
</feature>
<dbReference type="NCBIfam" id="TIGR03075">
    <property type="entry name" value="PQQ_enz_alc_DH"/>
    <property type="match status" value="1"/>
</dbReference>
<evidence type="ECO:0000313" key="16">
    <source>
        <dbReference type="Proteomes" id="UP000318681"/>
    </source>
</evidence>
<dbReference type="Pfam" id="PF01011">
    <property type="entry name" value="PQQ"/>
    <property type="match status" value="2"/>
</dbReference>
<comment type="cofactor">
    <cofactor evidence="11">
        <name>pyrroloquinoline quinone</name>
        <dbReference type="ChEBI" id="CHEBI:58442"/>
    </cofactor>
    <text evidence="11">Binds 1 PQQ group per subunit.</text>
</comment>
<keyword evidence="16" id="KW-1185">Reference proteome</keyword>
<dbReference type="SUPFAM" id="SSF46626">
    <property type="entry name" value="Cytochrome c"/>
    <property type="match status" value="1"/>
</dbReference>
<dbReference type="PANTHER" id="PTHR32303">
    <property type="entry name" value="QUINOPROTEIN ALCOHOL DEHYDROGENASE (CYTOCHROME C)"/>
    <property type="match status" value="1"/>
</dbReference>
<evidence type="ECO:0000256" key="6">
    <source>
        <dbReference type="ARBA" id="ARBA00022891"/>
    </source>
</evidence>
<comment type="caution">
    <text evidence="15">The sequence shown here is derived from an EMBL/GenBank/DDBJ whole genome shotgun (WGS) entry which is preliminary data.</text>
</comment>
<feature type="binding site" description="covalent" evidence="11">
    <location>
        <position position="610"/>
    </location>
    <ligand>
        <name>heme c</name>
        <dbReference type="ChEBI" id="CHEBI:61717"/>
    </ligand>
</feature>
<dbReference type="SMART" id="SM00564">
    <property type="entry name" value="PQQ"/>
    <property type="match status" value="5"/>
</dbReference>
<feature type="binding site" evidence="11">
    <location>
        <position position="171"/>
    </location>
    <ligand>
        <name>pyrroloquinoline quinone</name>
        <dbReference type="ChEBI" id="CHEBI:58442"/>
    </ligand>
</feature>
<feature type="binding site" description="axial binding residue" evidence="12">
    <location>
        <position position="653"/>
    </location>
    <ligand>
        <name>heme c</name>
        <dbReference type="ChEBI" id="CHEBI:61717"/>
    </ligand>
    <ligandPart>
        <name>Fe</name>
        <dbReference type="ChEBI" id="CHEBI:18248"/>
    </ligandPart>
</feature>
<comment type="cofactor">
    <cofactor evidence="12">
        <name>Ca(2+)</name>
        <dbReference type="ChEBI" id="CHEBI:29108"/>
    </cofactor>
    <text evidence="12">Binds 1 Ca(2+) ion per subunit.</text>
</comment>
<feature type="chain" id="PRO_5022099889" evidence="13">
    <location>
        <begin position="19"/>
        <end position="702"/>
    </location>
</feature>
<accession>A0A558R410</accession>
<evidence type="ECO:0000256" key="8">
    <source>
        <dbReference type="ARBA" id="ARBA00023004"/>
    </source>
</evidence>
<comment type="similarity">
    <text evidence="1">Belongs to the bacterial PQQ dehydrogenase family.</text>
</comment>
<keyword evidence="2 11" id="KW-0349">Heme</keyword>
<dbReference type="Gene3D" id="2.140.10.10">
    <property type="entry name" value="Quinoprotein alcohol dehydrogenase-like superfamily"/>
    <property type="match status" value="1"/>
</dbReference>
<feature type="binding site" description="covalent" evidence="11">
    <location>
        <position position="613"/>
    </location>
    <ligand>
        <name>heme c</name>
        <dbReference type="ChEBI" id="CHEBI:61717"/>
    </ligand>
</feature>
<dbReference type="GO" id="GO:0016020">
    <property type="term" value="C:membrane"/>
    <property type="evidence" value="ECO:0007669"/>
    <property type="project" value="InterPro"/>
</dbReference>
<evidence type="ECO:0000256" key="13">
    <source>
        <dbReference type="SAM" id="SignalP"/>
    </source>
</evidence>
<dbReference type="EMBL" id="VNIM01000038">
    <property type="protein sequence ID" value="TVV74109.1"/>
    <property type="molecule type" value="Genomic_DNA"/>
</dbReference>
<dbReference type="EC" id="1.1.2.-" evidence="15"/>
<dbReference type="InterPro" id="IPR036909">
    <property type="entry name" value="Cyt_c-like_dom_sf"/>
</dbReference>
<evidence type="ECO:0000256" key="9">
    <source>
        <dbReference type="ARBA" id="ARBA00023157"/>
    </source>
</evidence>
<dbReference type="RefSeq" id="WP_145151333.1">
    <property type="nucleotide sequence ID" value="NZ_VNIM01000038.1"/>
</dbReference>
<evidence type="ECO:0000259" key="14">
    <source>
        <dbReference type="PROSITE" id="PS51007"/>
    </source>
</evidence>
<dbReference type="Pfam" id="PF13442">
    <property type="entry name" value="Cytochrome_CBB3"/>
    <property type="match status" value="1"/>
</dbReference>
<evidence type="ECO:0000256" key="12">
    <source>
        <dbReference type="PIRSR" id="PIRSR617512-3"/>
    </source>
</evidence>
<feature type="binding site" evidence="11">
    <location>
        <position position="127"/>
    </location>
    <ligand>
        <name>pyrroloquinoline quinone</name>
        <dbReference type="ChEBI" id="CHEBI:58442"/>
    </ligand>
</feature>
<name>A0A558R410_9SPHN</name>
<feature type="signal peptide" evidence="13">
    <location>
        <begin position="1"/>
        <end position="18"/>
    </location>
</feature>
<feature type="active site" description="Proton acceptor" evidence="10">
    <location>
        <position position="314"/>
    </location>
</feature>
<dbReference type="GO" id="GO:0005509">
    <property type="term" value="F:calcium ion binding"/>
    <property type="evidence" value="ECO:0007669"/>
    <property type="project" value="InterPro"/>
</dbReference>
<keyword evidence="7 15" id="KW-0560">Oxidoreductase</keyword>
<dbReference type="PROSITE" id="PS51007">
    <property type="entry name" value="CYTC"/>
    <property type="match status" value="1"/>
</dbReference>
<dbReference type="InterPro" id="IPR018391">
    <property type="entry name" value="PQQ_b-propeller_rpt"/>
</dbReference>
<keyword evidence="4 13" id="KW-0732">Signal</keyword>
<evidence type="ECO:0000256" key="3">
    <source>
        <dbReference type="ARBA" id="ARBA00022723"/>
    </source>
</evidence>
<dbReference type="InterPro" id="IPR009056">
    <property type="entry name" value="Cyt_c-like_dom"/>
</dbReference>
<evidence type="ECO:0000313" key="15">
    <source>
        <dbReference type="EMBL" id="TVV74109.1"/>
    </source>
</evidence>
<feature type="binding site" evidence="11">
    <location>
        <position position="341"/>
    </location>
    <ligand>
        <name>pyrroloquinoline quinone</name>
        <dbReference type="ChEBI" id="CHEBI:58442"/>
    </ligand>
</feature>
<keyword evidence="5 12" id="KW-0106">Calcium</keyword>
<evidence type="ECO:0000256" key="7">
    <source>
        <dbReference type="ARBA" id="ARBA00023002"/>
    </source>
</evidence>
<dbReference type="SUPFAM" id="SSF50998">
    <property type="entry name" value="Quinoprotein alcohol dehydrogenase-like"/>
    <property type="match status" value="1"/>
</dbReference>
<organism evidence="15 16">
    <name type="scientific">Alterirhizorhabdus solaris</name>
    <dbReference type="NCBI Taxonomy" id="2529389"/>
    <lineage>
        <taxon>Bacteria</taxon>
        <taxon>Pseudomonadati</taxon>
        <taxon>Pseudomonadota</taxon>
        <taxon>Alphaproteobacteria</taxon>
        <taxon>Sphingomonadales</taxon>
        <taxon>Rhizorhabdaceae</taxon>
        <taxon>Alterirhizorhabdus</taxon>
    </lineage>
</organism>